<dbReference type="AlphaFoldDB" id="A0A4U0NI72"/>
<dbReference type="EMBL" id="SUME01000007">
    <property type="protein sequence ID" value="TJZ53703.1"/>
    <property type="molecule type" value="Genomic_DNA"/>
</dbReference>
<proteinExistence type="predicted"/>
<reference evidence="1 2" key="1">
    <citation type="submission" date="2019-04" db="EMBL/GenBank/DDBJ databases">
        <title>Sphingobacterium olei sp. nov., isolated from oil-contaminated soil.</title>
        <authorList>
            <person name="Liu B."/>
        </authorList>
    </citation>
    <scope>NUCLEOTIDE SEQUENCE [LARGE SCALE GENOMIC DNA]</scope>
    <source>
        <strain evidence="1 2">HAL-9</strain>
    </source>
</reference>
<dbReference type="Proteomes" id="UP000306808">
    <property type="component" value="Unassembled WGS sequence"/>
</dbReference>
<dbReference type="OrthoDB" id="594604at2"/>
<comment type="caution">
    <text evidence="1">The sequence shown here is derived from an EMBL/GenBank/DDBJ whole genome shotgun (WGS) entry which is preliminary data.</text>
</comment>
<evidence type="ECO:0000313" key="2">
    <source>
        <dbReference type="Proteomes" id="UP000306808"/>
    </source>
</evidence>
<protein>
    <submittedName>
        <fullName evidence="1">Uncharacterized protein</fullName>
    </submittedName>
</protein>
<evidence type="ECO:0000313" key="1">
    <source>
        <dbReference type="EMBL" id="TJZ53703.1"/>
    </source>
</evidence>
<gene>
    <name evidence="1" type="ORF">FAZ15_16890</name>
</gene>
<accession>A0A4U0NI72</accession>
<name>A0A4U0NI72_9SPHI</name>
<keyword evidence="2" id="KW-1185">Reference proteome</keyword>
<sequence length="104" mass="12313">MITAHFIWDLKKYYPEAYSLLEQFKSDLLLPFINQNIVRGIDERLYRSDIDMSFTGNLYLWQLQHAMEDGHLQNKQQQELIKCLNCFFLNSIINENGRQAIAGK</sequence>
<dbReference type="RefSeq" id="WP_136902494.1">
    <property type="nucleotide sequence ID" value="NZ_SUME01000007.1"/>
</dbReference>
<organism evidence="1 2">
    <name type="scientific">Sphingobacterium olei</name>
    <dbReference type="NCBI Taxonomy" id="2571155"/>
    <lineage>
        <taxon>Bacteria</taxon>
        <taxon>Pseudomonadati</taxon>
        <taxon>Bacteroidota</taxon>
        <taxon>Sphingobacteriia</taxon>
        <taxon>Sphingobacteriales</taxon>
        <taxon>Sphingobacteriaceae</taxon>
        <taxon>Sphingobacterium</taxon>
    </lineage>
</organism>